<keyword evidence="2" id="KW-1185">Reference proteome</keyword>
<protein>
    <submittedName>
        <fullName evidence="1">Uncharacterized protein</fullName>
    </submittedName>
</protein>
<reference evidence="1" key="1">
    <citation type="submission" date="2022-03" db="EMBL/GenBank/DDBJ databases">
        <authorList>
            <person name="Tunstrom K."/>
        </authorList>
    </citation>
    <scope>NUCLEOTIDE SEQUENCE</scope>
</reference>
<sequence>MLAGSLKFMKMSTKRTLIESALYSQLREQSLLSKLSQFDELKPTGMAKVMMINGIQFTIRFTKCRIMCGLNDRKSKTRYYKVAEIFLKLFDYSEYQNQYGDNKLLSPC</sequence>
<accession>A0AAU9U1E0</accession>
<organism evidence="1 2">
    <name type="scientific">Euphydryas editha</name>
    <name type="common">Edith's checkerspot</name>
    <dbReference type="NCBI Taxonomy" id="104508"/>
    <lineage>
        <taxon>Eukaryota</taxon>
        <taxon>Metazoa</taxon>
        <taxon>Ecdysozoa</taxon>
        <taxon>Arthropoda</taxon>
        <taxon>Hexapoda</taxon>
        <taxon>Insecta</taxon>
        <taxon>Pterygota</taxon>
        <taxon>Neoptera</taxon>
        <taxon>Endopterygota</taxon>
        <taxon>Lepidoptera</taxon>
        <taxon>Glossata</taxon>
        <taxon>Ditrysia</taxon>
        <taxon>Papilionoidea</taxon>
        <taxon>Nymphalidae</taxon>
        <taxon>Nymphalinae</taxon>
        <taxon>Euphydryas</taxon>
    </lineage>
</organism>
<comment type="caution">
    <text evidence="1">The sequence shown here is derived from an EMBL/GenBank/DDBJ whole genome shotgun (WGS) entry which is preliminary data.</text>
</comment>
<evidence type="ECO:0000313" key="1">
    <source>
        <dbReference type="EMBL" id="CAH2091569.1"/>
    </source>
</evidence>
<proteinExistence type="predicted"/>
<dbReference type="Proteomes" id="UP001153954">
    <property type="component" value="Unassembled WGS sequence"/>
</dbReference>
<dbReference type="EMBL" id="CAKOGL010000011">
    <property type="protein sequence ID" value="CAH2091569.1"/>
    <property type="molecule type" value="Genomic_DNA"/>
</dbReference>
<name>A0AAU9U1E0_EUPED</name>
<evidence type="ECO:0000313" key="2">
    <source>
        <dbReference type="Proteomes" id="UP001153954"/>
    </source>
</evidence>
<dbReference type="AlphaFoldDB" id="A0AAU9U1E0"/>
<gene>
    <name evidence="1" type="ORF">EEDITHA_LOCUS7424</name>
</gene>